<dbReference type="Pfam" id="PF14617">
    <property type="entry name" value="CMS1"/>
    <property type="match status" value="1"/>
</dbReference>
<protein>
    <recommendedName>
        <fullName evidence="3">Protein CMSS1</fullName>
    </recommendedName>
</protein>
<evidence type="ECO:0000313" key="1">
    <source>
        <dbReference type="Ensembl" id="ENSEBUP00000002902.1"/>
    </source>
</evidence>
<evidence type="ECO:0000313" key="2">
    <source>
        <dbReference type="Proteomes" id="UP000694388"/>
    </source>
</evidence>
<keyword evidence="2" id="KW-1185">Reference proteome</keyword>
<dbReference type="Gene3D" id="3.40.50.300">
    <property type="entry name" value="P-loop containing nucleotide triphosphate hydrolases"/>
    <property type="match status" value="1"/>
</dbReference>
<dbReference type="Proteomes" id="UP000694388">
    <property type="component" value="Unplaced"/>
</dbReference>
<name>A0A8C4N9S0_EPTBU</name>
<dbReference type="OMA" id="ENHETQD"/>
<dbReference type="GeneTree" id="ENSGT00390000006574"/>
<dbReference type="InterPro" id="IPR027417">
    <property type="entry name" value="P-loop_NTPase"/>
</dbReference>
<dbReference type="SUPFAM" id="SSF52540">
    <property type="entry name" value="P-loop containing nucleoside triphosphate hydrolases"/>
    <property type="match status" value="1"/>
</dbReference>
<proteinExistence type="predicted"/>
<dbReference type="Ensembl" id="ENSEBUT00000003264.1">
    <property type="protein sequence ID" value="ENSEBUP00000002902.1"/>
    <property type="gene ID" value="ENSEBUG00000002156.1"/>
</dbReference>
<dbReference type="AlphaFoldDB" id="A0A8C4N9S0"/>
<organism evidence="1 2">
    <name type="scientific">Eptatretus burgeri</name>
    <name type="common">Inshore hagfish</name>
    <dbReference type="NCBI Taxonomy" id="7764"/>
    <lineage>
        <taxon>Eukaryota</taxon>
        <taxon>Metazoa</taxon>
        <taxon>Chordata</taxon>
        <taxon>Craniata</taxon>
        <taxon>Vertebrata</taxon>
        <taxon>Cyclostomata</taxon>
        <taxon>Myxini</taxon>
        <taxon>Myxiniformes</taxon>
        <taxon>Myxinidae</taxon>
        <taxon>Eptatretinae</taxon>
        <taxon>Eptatretus</taxon>
    </lineage>
</organism>
<sequence>MTDMCRDHTIKSEPLVLIVCSSALRCLDIIRTLGTFKEQCKITKLFAKHIKMEEQQKILSSRTVHVGVGTPARITALILKGFLKTSSLKYVVIDWNWQDQKLRRLVDIPELKVELFELFRSFVIPLVHENSTCIALF</sequence>
<dbReference type="GO" id="GO:0005634">
    <property type="term" value="C:nucleus"/>
    <property type="evidence" value="ECO:0007669"/>
    <property type="project" value="TreeGrafter"/>
</dbReference>
<evidence type="ECO:0008006" key="3">
    <source>
        <dbReference type="Google" id="ProtNLM"/>
    </source>
</evidence>
<dbReference type="GO" id="GO:0030686">
    <property type="term" value="C:90S preribosome"/>
    <property type="evidence" value="ECO:0007669"/>
    <property type="project" value="TreeGrafter"/>
</dbReference>
<accession>A0A8C4N9S0</accession>
<reference evidence="1" key="2">
    <citation type="submission" date="2025-09" db="UniProtKB">
        <authorList>
            <consortium name="Ensembl"/>
        </authorList>
    </citation>
    <scope>IDENTIFICATION</scope>
</reference>
<dbReference type="PANTHER" id="PTHR24030">
    <property type="entry name" value="PROTEIN CMSS1"/>
    <property type="match status" value="1"/>
</dbReference>
<dbReference type="InterPro" id="IPR032704">
    <property type="entry name" value="Cms1"/>
</dbReference>
<reference evidence="1" key="1">
    <citation type="submission" date="2025-08" db="UniProtKB">
        <authorList>
            <consortium name="Ensembl"/>
        </authorList>
    </citation>
    <scope>IDENTIFICATION</scope>
</reference>
<dbReference type="PANTHER" id="PTHR24030:SF0">
    <property type="entry name" value="PROTEIN CMSS1"/>
    <property type="match status" value="1"/>
</dbReference>